<proteinExistence type="predicted"/>
<evidence type="ECO:0000256" key="4">
    <source>
        <dbReference type="ARBA" id="ARBA00023136"/>
    </source>
</evidence>
<feature type="transmembrane region" description="Helical" evidence="5">
    <location>
        <begin position="21"/>
        <end position="43"/>
    </location>
</feature>
<comment type="subcellular location">
    <subcellularLocation>
        <location evidence="1">Membrane</location>
        <topology evidence="1">Multi-pass membrane protein</topology>
    </subcellularLocation>
</comment>
<feature type="non-terminal residue" evidence="6">
    <location>
        <position position="69"/>
    </location>
</feature>
<evidence type="ECO:0000256" key="2">
    <source>
        <dbReference type="ARBA" id="ARBA00022692"/>
    </source>
</evidence>
<dbReference type="EMBL" id="VBAN01000310">
    <property type="protein sequence ID" value="TMI79658.1"/>
    <property type="molecule type" value="Genomic_DNA"/>
</dbReference>
<dbReference type="InterPro" id="IPR035906">
    <property type="entry name" value="MetI-like_sf"/>
</dbReference>
<organism evidence="6 7">
    <name type="scientific">Candidatus Segetimicrobium genomatis</name>
    <dbReference type="NCBI Taxonomy" id="2569760"/>
    <lineage>
        <taxon>Bacteria</taxon>
        <taxon>Bacillati</taxon>
        <taxon>Candidatus Sysuimicrobiota</taxon>
        <taxon>Candidatus Sysuimicrobiia</taxon>
        <taxon>Candidatus Sysuimicrobiales</taxon>
        <taxon>Candidatus Segetimicrobiaceae</taxon>
        <taxon>Candidatus Segetimicrobium</taxon>
    </lineage>
</organism>
<dbReference type="SUPFAM" id="SSF160964">
    <property type="entry name" value="MalF N-terminal region-like"/>
    <property type="match status" value="1"/>
</dbReference>
<dbReference type="Proteomes" id="UP000318093">
    <property type="component" value="Unassembled WGS sequence"/>
</dbReference>
<evidence type="ECO:0000313" key="6">
    <source>
        <dbReference type="EMBL" id="TMI79658.1"/>
    </source>
</evidence>
<sequence length="69" mass="7495">MVLTGVSAAARLRGRPGRGSLAGYLYLAPAAVLLAAFHIYPLFYGAYVSLFRWGLTREAFVGLSNYRAL</sequence>
<evidence type="ECO:0000256" key="5">
    <source>
        <dbReference type="SAM" id="Phobius"/>
    </source>
</evidence>
<comment type="caution">
    <text evidence="6">The sequence shown here is derived from an EMBL/GenBank/DDBJ whole genome shotgun (WGS) entry which is preliminary data.</text>
</comment>
<protein>
    <submittedName>
        <fullName evidence="6">Sugar ABC transporter permease</fullName>
    </submittedName>
</protein>
<evidence type="ECO:0000256" key="3">
    <source>
        <dbReference type="ARBA" id="ARBA00022989"/>
    </source>
</evidence>
<reference evidence="6 7" key="1">
    <citation type="journal article" date="2019" name="Nat. Microbiol.">
        <title>Mediterranean grassland soil C-N compound turnover is dependent on rainfall and depth, and is mediated by genomically divergent microorganisms.</title>
        <authorList>
            <person name="Diamond S."/>
            <person name="Andeer P.F."/>
            <person name="Li Z."/>
            <person name="Crits-Christoph A."/>
            <person name="Burstein D."/>
            <person name="Anantharaman K."/>
            <person name="Lane K.R."/>
            <person name="Thomas B.C."/>
            <person name="Pan C."/>
            <person name="Northen T.R."/>
            <person name="Banfield J.F."/>
        </authorList>
    </citation>
    <scope>NUCLEOTIDE SEQUENCE [LARGE SCALE GENOMIC DNA]</scope>
    <source>
        <strain evidence="6">NP_6</strain>
    </source>
</reference>
<dbReference type="Gene3D" id="1.10.3720.10">
    <property type="entry name" value="MetI-like"/>
    <property type="match status" value="1"/>
</dbReference>
<evidence type="ECO:0000313" key="7">
    <source>
        <dbReference type="Proteomes" id="UP000318093"/>
    </source>
</evidence>
<keyword evidence="3 5" id="KW-1133">Transmembrane helix</keyword>
<keyword evidence="4 5" id="KW-0472">Membrane</keyword>
<name>A0A537J7X8_9BACT</name>
<accession>A0A537J7X8</accession>
<dbReference type="AlphaFoldDB" id="A0A537J7X8"/>
<dbReference type="GO" id="GO:0016020">
    <property type="term" value="C:membrane"/>
    <property type="evidence" value="ECO:0007669"/>
    <property type="project" value="UniProtKB-SubCell"/>
</dbReference>
<keyword evidence="2 5" id="KW-0812">Transmembrane</keyword>
<evidence type="ECO:0000256" key="1">
    <source>
        <dbReference type="ARBA" id="ARBA00004141"/>
    </source>
</evidence>
<gene>
    <name evidence="6" type="ORF">E6H03_09770</name>
</gene>